<dbReference type="GO" id="GO:0042254">
    <property type="term" value="P:ribosome biogenesis"/>
    <property type="evidence" value="ECO:0007669"/>
    <property type="project" value="UniProtKB-KW"/>
</dbReference>
<protein>
    <recommendedName>
        <fullName evidence="3">Large ribosomal RNA subunit accumulation protein YceD</fullName>
    </recommendedName>
    <alternativeName>
        <fullName evidence="5">23S rRNA accumulation protein YceD</fullName>
    </alternativeName>
</protein>
<reference evidence="6 7" key="1">
    <citation type="journal article" date="2016" name="Nat. Commun.">
        <title>Thousands of microbial genomes shed light on interconnected biogeochemical processes in an aquifer system.</title>
        <authorList>
            <person name="Anantharaman K."/>
            <person name="Brown C.T."/>
            <person name="Hug L.A."/>
            <person name="Sharon I."/>
            <person name="Castelle C.J."/>
            <person name="Probst A.J."/>
            <person name="Thomas B.C."/>
            <person name="Singh A."/>
            <person name="Wilkins M.J."/>
            <person name="Karaoz U."/>
            <person name="Brodie E.L."/>
            <person name="Williams K.H."/>
            <person name="Hubbard S.S."/>
            <person name="Banfield J.F."/>
        </authorList>
    </citation>
    <scope>NUCLEOTIDE SEQUENCE [LARGE SCALE GENOMIC DNA]</scope>
</reference>
<accession>A0A1F6VDP2</accession>
<comment type="caution">
    <text evidence="6">The sequence shown here is derived from an EMBL/GenBank/DDBJ whole genome shotgun (WGS) entry which is preliminary data.</text>
</comment>
<dbReference type="InterPro" id="IPR039255">
    <property type="entry name" value="YceD_bac"/>
</dbReference>
<organism evidence="6 7">
    <name type="scientific">Candidatus Muproteobacteria bacterium RBG_16_60_9</name>
    <dbReference type="NCBI Taxonomy" id="1817755"/>
    <lineage>
        <taxon>Bacteria</taxon>
        <taxon>Pseudomonadati</taxon>
        <taxon>Pseudomonadota</taxon>
        <taxon>Candidatus Muproteobacteria</taxon>
    </lineage>
</organism>
<comment type="similarity">
    <text evidence="2">Belongs to the DUF177 domain family.</text>
</comment>
<evidence type="ECO:0000256" key="4">
    <source>
        <dbReference type="ARBA" id="ARBA00022517"/>
    </source>
</evidence>
<comment type="function">
    <text evidence="1">Plays a role in synthesis, processing and/or stability of 23S rRNA.</text>
</comment>
<evidence type="ECO:0000256" key="3">
    <source>
        <dbReference type="ARBA" id="ARBA00015716"/>
    </source>
</evidence>
<evidence type="ECO:0000256" key="1">
    <source>
        <dbReference type="ARBA" id="ARBA00002868"/>
    </source>
</evidence>
<dbReference type="EMBL" id="MFSP01000047">
    <property type="protein sequence ID" value="OGI67750.1"/>
    <property type="molecule type" value="Genomic_DNA"/>
</dbReference>
<dbReference type="GO" id="GO:0005829">
    <property type="term" value="C:cytosol"/>
    <property type="evidence" value="ECO:0007669"/>
    <property type="project" value="TreeGrafter"/>
</dbReference>
<proteinExistence type="inferred from homology"/>
<name>A0A1F6VDP2_9PROT</name>
<sequence>MLGSWSSIVDPIQLAEAGAGLSGELPLHGLARLVALCRDDDGSVTIDLQFERNPIDGRRSIRGTIDARVNVVCQRCMESMTLVLSMRPRILVLNASERDELAEGGNALVVERPITLGTLIEDELLLSIPMVPMHAVENCGTERVPALRLNSKSGRAGKKQANPFAVLATLKRSDR</sequence>
<dbReference type="Proteomes" id="UP000179076">
    <property type="component" value="Unassembled WGS sequence"/>
</dbReference>
<evidence type="ECO:0000256" key="5">
    <source>
        <dbReference type="ARBA" id="ARBA00031841"/>
    </source>
</evidence>
<keyword evidence="4" id="KW-0690">Ribosome biogenesis</keyword>
<dbReference type="AlphaFoldDB" id="A0A1F6VDP2"/>
<evidence type="ECO:0000313" key="7">
    <source>
        <dbReference type="Proteomes" id="UP000179076"/>
    </source>
</evidence>
<dbReference type="PANTHER" id="PTHR38099">
    <property type="entry name" value="LARGE RIBOSOMAL RNA SUBUNIT ACCUMULATION PROTEIN YCED"/>
    <property type="match status" value="1"/>
</dbReference>
<dbReference type="PANTHER" id="PTHR38099:SF1">
    <property type="entry name" value="LARGE RIBOSOMAL RNA SUBUNIT ACCUMULATION PROTEIN YCED"/>
    <property type="match status" value="1"/>
</dbReference>
<evidence type="ECO:0000313" key="6">
    <source>
        <dbReference type="EMBL" id="OGI67750.1"/>
    </source>
</evidence>
<dbReference type="Pfam" id="PF02620">
    <property type="entry name" value="YceD"/>
    <property type="match status" value="1"/>
</dbReference>
<gene>
    <name evidence="6" type="ORF">A2W18_15695</name>
</gene>
<evidence type="ECO:0000256" key="2">
    <source>
        <dbReference type="ARBA" id="ARBA00010740"/>
    </source>
</evidence>
<dbReference type="InterPro" id="IPR003772">
    <property type="entry name" value="YceD"/>
</dbReference>